<evidence type="ECO:0000313" key="1">
    <source>
        <dbReference type="EMBL" id="VDM82670.1"/>
    </source>
</evidence>
<dbReference type="EMBL" id="UYYB01118772">
    <property type="protein sequence ID" value="VDM82670.1"/>
    <property type="molecule type" value="Genomic_DNA"/>
</dbReference>
<evidence type="ECO:0000313" key="2">
    <source>
        <dbReference type="Proteomes" id="UP000270094"/>
    </source>
</evidence>
<keyword evidence="2" id="KW-1185">Reference proteome</keyword>
<dbReference type="OrthoDB" id="5805355at2759"/>
<dbReference type="AlphaFoldDB" id="A0A3P7JAW1"/>
<name>A0A3P7JAW1_STRVU</name>
<accession>A0A3P7JAW1</accession>
<dbReference type="Proteomes" id="UP000270094">
    <property type="component" value="Unassembled WGS sequence"/>
</dbReference>
<feature type="non-terminal residue" evidence="1">
    <location>
        <position position="1"/>
    </location>
</feature>
<protein>
    <submittedName>
        <fullName evidence="1">Uncharacterized protein</fullName>
    </submittedName>
</protein>
<proteinExistence type="predicted"/>
<reference evidence="1 2" key="1">
    <citation type="submission" date="2018-11" db="EMBL/GenBank/DDBJ databases">
        <authorList>
            <consortium name="Pathogen Informatics"/>
        </authorList>
    </citation>
    <scope>NUCLEOTIDE SEQUENCE [LARGE SCALE GENOMIC DNA]</scope>
</reference>
<sequence>FSAVHPDALKFRICFNFISGEATPHFDELLISLLRSIISEEFIEKHPYEWDELRNVLPLKLEERLVEEDDPNVLDSALEAARVLYSLREVPFVLPEKMNLVFTAAVHSKEMNLSRNFPLLFYYAKTHPFSPKLRE</sequence>
<gene>
    <name evidence="1" type="ORF">SVUK_LOCUS17668</name>
</gene>
<organism evidence="1 2">
    <name type="scientific">Strongylus vulgaris</name>
    <name type="common">Blood worm</name>
    <dbReference type="NCBI Taxonomy" id="40348"/>
    <lineage>
        <taxon>Eukaryota</taxon>
        <taxon>Metazoa</taxon>
        <taxon>Ecdysozoa</taxon>
        <taxon>Nematoda</taxon>
        <taxon>Chromadorea</taxon>
        <taxon>Rhabditida</taxon>
        <taxon>Rhabditina</taxon>
        <taxon>Rhabditomorpha</taxon>
        <taxon>Strongyloidea</taxon>
        <taxon>Strongylidae</taxon>
        <taxon>Strongylus</taxon>
    </lineage>
</organism>